<dbReference type="EMBL" id="CM007894">
    <property type="protein sequence ID" value="OTG26715.1"/>
    <property type="molecule type" value="Genomic_DNA"/>
</dbReference>
<accession>A0A251UTP7</accession>
<dbReference type="Gramene" id="mRNA:HanXRQr2_Chr03g0096991">
    <property type="protein sequence ID" value="mRNA:HanXRQr2_Chr03g0096991"/>
    <property type="gene ID" value="HanXRQr2_Chr03g0096991"/>
</dbReference>
<sequence length="64" mass="7597">MDYRERKASSEIFASHLKYTSELWPLVRHGGLPHATYSGNHLSHRRLLMLNVLWFSYPWNKALL</sequence>
<evidence type="ECO:0000313" key="3">
    <source>
        <dbReference type="Proteomes" id="UP000215914"/>
    </source>
</evidence>
<reference evidence="2" key="2">
    <citation type="submission" date="2017-02" db="EMBL/GenBank/DDBJ databases">
        <title>Sunflower complete genome.</title>
        <authorList>
            <person name="Langlade N."/>
            <person name="Munos S."/>
        </authorList>
    </citation>
    <scope>NUCLEOTIDE SEQUENCE [LARGE SCALE GENOMIC DNA]</scope>
    <source>
        <tissue evidence="2">Leaves</tissue>
    </source>
</reference>
<proteinExistence type="predicted"/>
<keyword evidence="3" id="KW-1185">Reference proteome</keyword>
<dbReference type="EMBL" id="MNCJ02000318">
    <property type="protein sequence ID" value="KAF5813325.1"/>
    <property type="molecule type" value="Genomic_DNA"/>
</dbReference>
<organism evidence="2 3">
    <name type="scientific">Helianthus annuus</name>
    <name type="common">Common sunflower</name>
    <dbReference type="NCBI Taxonomy" id="4232"/>
    <lineage>
        <taxon>Eukaryota</taxon>
        <taxon>Viridiplantae</taxon>
        <taxon>Streptophyta</taxon>
        <taxon>Embryophyta</taxon>
        <taxon>Tracheophyta</taxon>
        <taxon>Spermatophyta</taxon>
        <taxon>Magnoliopsida</taxon>
        <taxon>eudicotyledons</taxon>
        <taxon>Gunneridae</taxon>
        <taxon>Pentapetalae</taxon>
        <taxon>asterids</taxon>
        <taxon>campanulids</taxon>
        <taxon>Asterales</taxon>
        <taxon>Asteraceae</taxon>
        <taxon>Asteroideae</taxon>
        <taxon>Heliantheae alliance</taxon>
        <taxon>Heliantheae</taxon>
        <taxon>Helianthus</taxon>
    </lineage>
</organism>
<evidence type="ECO:0000313" key="2">
    <source>
        <dbReference type="EMBL" id="OTG26715.1"/>
    </source>
</evidence>
<evidence type="ECO:0000313" key="1">
    <source>
        <dbReference type="EMBL" id="KAF5813325.1"/>
    </source>
</evidence>
<gene>
    <name evidence="2" type="ORF">HannXRQ_Chr05g0161731</name>
    <name evidence="1" type="ORF">HanXRQr2_Chr03g0096991</name>
</gene>
<name>A0A251UTP7_HELAN</name>
<reference evidence="1 3" key="1">
    <citation type="journal article" date="2017" name="Nature">
        <title>The sunflower genome provides insights into oil metabolism, flowering and Asterid evolution.</title>
        <authorList>
            <person name="Badouin H."/>
            <person name="Gouzy J."/>
            <person name="Grassa C.J."/>
            <person name="Murat F."/>
            <person name="Staton S.E."/>
            <person name="Cottret L."/>
            <person name="Lelandais-Briere C."/>
            <person name="Owens G.L."/>
            <person name="Carrere S."/>
            <person name="Mayjonade B."/>
            <person name="Legrand L."/>
            <person name="Gill N."/>
            <person name="Kane N.C."/>
            <person name="Bowers J.E."/>
            <person name="Hubner S."/>
            <person name="Bellec A."/>
            <person name="Berard A."/>
            <person name="Berges H."/>
            <person name="Blanchet N."/>
            <person name="Boniface M.C."/>
            <person name="Brunel D."/>
            <person name="Catrice O."/>
            <person name="Chaidir N."/>
            <person name="Claudel C."/>
            <person name="Donnadieu C."/>
            <person name="Faraut T."/>
            <person name="Fievet G."/>
            <person name="Helmstetter N."/>
            <person name="King M."/>
            <person name="Knapp S.J."/>
            <person name="Lai Z."/>
            <person name="Le Paslier M.C."/>
            <person name="Lippi Y."/>
            <person name="Lorenzon L."/>
            <person name="Mandel J.R."/>
            <person name="Marage G."/>
            <person name="Marchand G."/>
            <person name="Marquand E."/>
            <person name="Bret-Mestries E."/>
            <person name="Morien E."/>
            <person name="Nambeesan S."/>
            <person name="Nguyen T."/>
            <person name="Pegot-Espagnet P."/>
            <person name="Pouilly N."/>
            <person name="Raftis F."/>
            <person name="Sallet E."/>
            <person name="Schiex T."/>
            <person name="Thomas J."/>
            <person name="Vandecasteele C."/>
            <person name="Vares D."/>
            <person name="Vear F."/>
            <person name="Vautrin S."/>
            <person name="Crespi M."/>
            <person name="Mangin B."/>
            <person name="Burke J.M."/>
            <person name="Salse J."/>
            <person name="Munos S."/>
            <person name="Vincourt P."/>
            <person name="Rieseberg L.H."/>
            <person name="Langlade N.B."/>
        </authorList>
    </citation>
    <scope>NUCLEOTIDE SEQUENCE [LARGE SCALE GENOMIC DNA]</scope>
    <source>
        <strain evidence="3">cv. SF193</strain>
        <tissue evidence="1">Leaves</tissue>
    </source>
</reference>
<protein>
    <submittedName>
        <fullName evidence="2">Uncharacterized protein</fullName>
    </submittedName>
</protein>
<reference evidence="1" key="3">
    <citation type="submission" date="2020-06" db="EMBL/GenBank/DDBJ databases">
        <title>Helianthus annuus Genome sequencing and assembly Release 2.</title>
        <authorList>
            <person name="Gouzy J."/>
            <person name="Langlade N."/>
            <person name="Munos S."/>
        </authorList>
    </citation>
    <scope>NUCLEOTIDE SEQUENCE</scope>
    <source>
        <tissue evidence="1">Leaves</tissue>
    </source>
</reference>
<dbReference type="AlphaFoldDB" id="A0A251UTP7"/>
<dbReference type="InParanoid" id="A0A251UTP7"/>
<dbReference type="Proteomes" id="UP000215914">
    <property type="component" value="Chromosome 5"/>
</dbReference>